<sequence>MSTTPTAFAGSVWTSPHASKHALLIHGLTSSSQAWYSVANELAARGYQATAPDLLGHGNARRGTAYTIAALADELRPFVAGVHGSEFPGYDLIIGHSLGALVTLAFLSLIPEDKPVRVILIDPPLEIASGNDQFLHGLFIDQITKPLIVEQFCALRPRWSRKDAAWEVLGNHLCGTDVIDAIFEQNGNPWSYTHKLDTIPPQVTLKILAADPSLGALCKAEEAPGFVEVVPGAAHSIQREDLEVVIKAAVPDGPSNISDTLAASVWGSPQSTKHALLIHGLTCSSASIWFRIAPELVKNGYKVSAPDYHGHGIAQSGTEYQISALAATLRPLFTKTPTFSGYDLVIGHSLGGLITLSLLSLIGATDKLVRVVVIDPPLEQDAALVAHFRKMFVEFVTNVRPAETVAGENPLWTRDDVAWHTLSEELCDPAAVEAVFEQNDPWTFGHLLANVPPNIELIVMGADISLLPSFRVEEAIPYPHVKTRVVEGATHMIPREFPDVVVETALHGVPK</sequence>
<dbReference type="Proteomes" id="UP000790377">
    <property type="component" value="Unassembled WGS sequence"/>
</dbReference>
<organism evidence="1 2">
    <name type="scientific">Hygrophoropsis aurantiaca</name>
    <dbReference type="NCBI Taxonomy" id="72124"/>
    <lineage>
        <taxon>Eukaryota</taxon>
        <taxon>Fungi</taxon>
        <taxon>Dikarya</taxon>
        <taxon>Basidiomycota</taxon>
        <taxon>Agaricomycotina</taxon>
        <taxon>Agaricomycetes</taxon>
        <taxon>Agaricomycetidae</taxon>
        <taxon>Boletales</taxon>
        <taxon>Coniophorineae</taxon>
        <taxon>Hygrophoropsidaceae</taxon>
        <taxon>Hygrophoropsis</taxon>
    </lineage>
</organism>
<reference evidence="1" key="1">
    <citation type="journal article" date="2021" name="New Phytol.">
        <title>Evolutionary innovations through gain and loss of genes in the ectomycorrhizal Boletales.</title>
        <authorList>
            <person name="Wu G."/>
            <person name="Miyauchi S."/>
            <person name="Morin E."/>
            <person name="Kuo A."/>
            <person name="Drula E."/>
            <person name="Varga T."/>
            <person name="Kohler A."/>
            <person name="Feng B."/>
            <person name="Cao Y."/>
            <person name="Lipzen A."/>
            <person name="Daum C."/>
            <person name="Hundley H."/>
            <person name="Pangilinan J."/>
            <person name="Johnson J."/>
            <person name="Barry K."/>
            <person name="LaButti K."/>
            <person name="Ng V."/>
            <person name="Ahrendt S."/>
            <person name="Min B."/>
            <person name="Choi I.G."/>
            <person name="Park H."/>
            <person name="Plett J.M."/>
            <person name="Magnuson J."/>
            <person name="Spatafora J.W."/>
            <person name="Nagy L.G."/>
            <person name="Henrissat B."/>
            <person name="Grigoriev I.V."/>
            <person name="Yang Z.L."/>
            <person name="Xu J."/>
            <person name="Martin F.M."/>
        </authorList>
    </citation>
    <scope>NUCLEOTIDE SEQUENCE</scope>
    <source>
        <strain evidence="1">ATCC 28755</strain>
    </source>
</reference>
<evidence type="ECO:0000313" key="1">
    <source>
        <dbReference type="EMBL" id="KAH7915499.1"/>
    </source>
</evidence>
<accession>A0ACB8ARD5</accession>
<protein>
    <submittedName>
        <fullName evidence="1">Alpha/Beta hydrolase protein</fullName>
    </submittedName>
</protein>
<dbReference type="EMBL" id="MU267599">
    <property type="protein sequence ID" value="KAH7915499.1"/>
    <property type="molecule type" value="Genomic_DNA"/>
</dbReference>
<comment type="caution">
    <text evidence="1">The sequence shown here is derived from an EMBL/GenBank/DDBJ whole genome shotgun (WGS) entry which is preliminary data.</text>
</comment>
<evidence type="ECO:0000313" key="2">
    <source>
        <dbReference type="Proteomes" id="UP000790377"/>
    </source>
</evidence>
<name>A0ACB8ARD5_9AGAM</name>
<gene>
    <name evidence="1" type="ORF">BJ138DRAFT_1141454</name>
</gene>
<keyword evidence="1" id="KW-0378">Hydrolase</keyword>
<keyword evidence="2" id="KW-1185">Reference proteome</keyword>
<proteinExistence type="predicted"/>